<evidence type="ECO:0000313" key="1">
    <source>
        <dbReference type="EMBL" id="PSY42647.1"/>
    </source>
</evidence>
<accession>A0ABX5HJY8</accession>
<keyword evidence="2" id="KW-1185">Reference proteome</keyword>
<name>A0ABX5HJY8_ESCAL</name>
<reference evidence="1 2" key="1">
    <citation type="submission" date="2018-03" db="EMBL/GenBank/DDBJ databases">
        <title>Whole Genome Sequencing of Escherichia coli isolates from wildlife.</title>
        <authorList>
            <person name="Whitehouse C.A."/>
            <person name="Lacher D.W."/>
            <person name="Mammel M.K."/>
            <person name="Barnaba T."/>
            <person name="Lorch J.M."/>
        </authorList>
    </citation>
    <scope>NUCLEOTIDE SEQUENCE [LARGE SCALE GENOMIC DNA]</scope>
    <source>
        <strain evidence="1 2">20507-2</strain>
    </source>
</reference>
<gene>
    <name evidence="1" type="ORF">C7B09_09220</name>
</gene>
<sequence length="105" mass="11812">MPQASAMRFSPVFKPPGDAGYIKSSPKAPDNAVYKNKKPPCQAVKGWSKEDIIIIDMIRSVGCLPKYIAVSPKTAYCDFPLNNHIRHPRTGEHLRISERLKYAAW</sequence>
<evidence type="ECO:0000313" key="2">
    <source>
        <dbReference type="Proteomes" id="UP000240382"/>
    </source>
</evidence>
<comment type="caution">
    <text evidence="1">The sequence shown here is derived from an EMBL/GenBank/DDBJ whole genome shotgun (WGS) entry which is preliminary data.</text>
</comment>
<dbReference type="EMBL" id="PYQT01000008">
    <property type="protein sequence ID" value="PSY42647.1"/>
    <property type="molecule type" value="Genomic_DNA"/>
</dbReference>
<protein>
    <submittedName>
        <fullName evidence="1">Uncharacterized protein</fullName>
    </submittedName>
</protein>
<organism evidence="1 2">
    <name type="scientific">Escherichia albertii</name>
    <dbReference type="NCBI Taxonomy" id="208962"/>
    <lineage>
        <taxon>Bacteria</taxon>
        <taxon>Pseudomonadati</taxon>
        <taxon>Pseudomonadota</taxon>
        <taxon>Gammaproteobacteria</taxon>
        <taxon>Enterobacterales</taxon>
        <taxon>Enterobacteriaceae</taxon>
        <taxon>Escherichia</taxon>
    </lineage>
</organism>
<proteinExistence type="predicted"/>
<dbReference type="Proteomes" id="UP000240382">
    <property type="component" value="Unassembled WGS sequence"/>
</dbReference>